<evidence type="ECO:0000313" key="3">
    <source>
        <dbReference type="Proteomes" id="UP000253250"/>
    </source>
</evidence>
<protein>
    <recommendedName>
        <fullName evidence="1">SPOR domain-containing protein</fullName>
    </recommendedName>
</protein>
<dbReference type="Pfam" id="PF05036">
    <property type="entry name" value="SPOR"/>
    <property type="match status" value="1"/>
</dbReference>
<organism evidence="2 3">
    <name type="scientific">Acidiferrobacter thiooxydans</name>
    <dbReference type="NCBI Taxonomy" id="163359"/>
    <lineage>
        <taxon>Bacteria</taxon>
        <taxon>Pseudomonadati</taxon>
        <taxon>Pseudomonadota</taxon>
        <taxon>Gammaproteobacteria</taxon>
        <taxon>Acidiferrobacterales</taxon>
        <taxon>Acidiferrobacteraceae</taxon>
        <taxon>Acidiferrobacter</taxon>
    </lineage>
</organism>
<dbReference type="RefSeq" id="WP_147267201.1">
    <property type="nucleotide sequence ID" value="NZ_PSYR01000002.1"/>
</dbReference>
<dbReference type="InterPro" id="IPR052521">
    <property type="entry name" value="Cell_div_SPOR-domain"/>
</dbReference>
<evidence type="ECO:0000313" key="2">
    <source>
        <dbReference type="EMBL" id="RCN56957.1"/>
    </source>
</evidence>
<dbReference type="GO" id="GO:0042834">
    <property type="term" value="F:peptidoglycan binding"/>
    <property type="evidence" value="ECO:0007669"/>
    <property type="project" value="InterPro"/>
</dbReference>
<dbReference type="InterPro" id="IPR007730">
    <property type="entry name" value="SPOR-like_dom"/>
</dbReference>
<evidence type="ECO:0000259" key="1">
    <source>
        <dbReference type="PROSITE" id="PS51724"/>
    </source>
</evidence>
<feature type="domain" description="SPOR" evidence="1">
    <location>
        <begin position="105"/>
        <end position="185"/>
    </location>
</feature>
<dbReference type="SUPFAM" id="SSF110997">
    <property type="entry name" value="Sporulation related repeat"/>
    <property type="match status" value="1"/>
</dbReference>
<proteinExistence type="predicted"/>
<dbReference type="GO" id="GO:0032506">
    <property type="term" value="P:cytokinetic process"/>
    <property type="evidence" value="ECO:0007669"/>
    <property type="project" value="TreeGrafter"/>
</dbReference>
<dbReference type="PANTHER" id="PTHR38687:SF1">
    <property type="entry name" value="CELL DIVISION PROTEIN DEDD"/>
    <property type="match status" value="1"/>
</dbReference>
<dbReference type="GO" id="GO:0032153">
    <property type="term" value="C:cell division site"/>
    <property type="evidence" value="ECO:0007669"/>
    <property type="project" value="TreeGrafter"/>
</dbReference>
<dbReference type="PROSITE" id="PS51724">
    <property type="entry name" value="SPOR"/>
    <property type="match status" value="1"/>
</dbReference>
<sequence>MAAGVALITGLLVGLLIAHHVRKAPPARPAVATKPVHAPITVLTPPPAPKPKGPAPGLPAATQFDFYTILPEMHATARPLTRHTQGVAAGAQAPPTNNAAPHAASIVKGRFILQAASFPDIADASRLRAELALRGLGSYIEKVSISGRGAFYRVRIGPLRRTAIAHARHILARLNLKPILLREARGN</sequence>
<dbReference type="InterPro" id="IPR036680">
    <property type="entry name" value="SPOR-like_sf"/>
</dbReference>
<reference evidence="2 3" key="1">
    <citation type="submission" date="2018-02" db="EMBL/GenBank/DDBJ databases">
        <title>Insights into the biology of acidophilic members of the Acidiferrobacteraceae family derived from comparative genomic analyses.</title>
        <authorList>
            <person name="Issotta F."/>
            <person name="Thyssen C."/>
            <person name="Mena C."/>
            <person name="Moya A."/>
            <person name="Bellenberg S."/>
            <person name="Sproer C."/>
            <person name="Covarrubias P.C."/>
            <person name="Sand W."/>
            <person name="Quatrini R."/>
            <person name="Vera M."/>
        </authorList>
    </citation>
    <scope>NUCLEOTIDE SEQUENCE [LARGE SCALE GENOMIC DNA]</scope>
    <source>
        <strain evidence="3">m-1</strain>
    </source>
</reference>
<name>A0A368HIT3_9GAMM</name>
<dbReference type="PANTHER" id="PTHR38687">
    <property type="entry name" value="CELL DIVISION PROTEIN DEDD-RELATED"/>
    <property type="match status" value="1"/>
</dbReference>
<dbReference type="AlphaFoldDB" id="A0A368HIT3"/>
<keyword evidence="3" id="KW-1185">Reference proteome</keyword>
<dbReference type="EMBL" id="PSYR01000002">
    <property type="protein sequence ID" value="RCN56957.1"/>
    <property type="molecule type" value="Genomic_DNA"/>
</dbReference>
<comment type="caution">
    <text evidence="2">The sequence shown here is derived from an EMBL/GenBank/DDBJ whole genome shotgun (WGS) entry which is preliminary data.</text>
</comment>
<dbReference type="GO" id="GO:0030428">
    <property type="term" value="C:cell septum"/>
    <property type="evidence" value="ECO:0007669"/>
    <property type="project" value="TreeGrafter"/>
</dbReference>
<dbReference type="OrthoDB" id="8558195at2"/>
<dbReference type="Proteomes" id="UP000253250">
    <property type="component" value="Unassembled WGS sequence"/>
</dbReference>
<dbReference type="Gene3D" id="3.30.70.1070">
    <property type="entry name" value="Sporulation related repeat"/>
    <property type="match status" value="1"/>
</dbReference>
<accession>A0A368HIT3</accession>
<gene>
    <name evidence="2" type="ORF">C4900_14595</name>
</gene>